<feature type="coiled-coil region" evidence="8">
    <location>
        <begin position="481"/>
        <end position="508"/>
    </location>
</feature>
<dbReference type="PANTHER" id="PTHR42933:SF3">
    <property type="entry name" value="TYPE I RESTRICTION ENZYME MJAVIII METHYLASE SUBUNIT"/>
    <property type="match status" value="1"/>
</dbReference>
<dbReference type="GO" id="GO:0008170">
    <property type="term" value="F:N-methyltransferase activity"/>
    <property type="evidence" value="ECO:0007669"/>
    <property type="project" value="InterPro"/>
</dbReference>
<accession>A0A9W6LJG9</accession>
<keyword evidence="5" id="KW-0949">S-adenosyl-L-methionine</keyword>
<dbReference type="PANTHER" id="PTHR42933">
    <property type="entry name" value="SLR6095 PROTEIN"/>
    <property type="match status" value="1"/>
</dbReference>
<dbReference type="InterPro" id="IPR003356">
    <property type="entry name" value="DNA_methylase_A-5"/>
</dbReference>
<dbReference type="Proteomes" id="UP001144297">
    <property type="component" value="Unassembled WGS sequence"/>
</dbReference>
<dbReference type="EMBL" id="BSDX01000001">
    <property type="protein sequence ID" value="GLI52682.1"/>
    <property type="molecule type" value="Genomic_DNA"/>
</dbReference>
<protein>
    <recommendedName>
        <fullName evidence="2">site-specific DNA-methyltransferase (adenine-specific)</fullName>
        <ecNumber evidence="2">2.1.1.72</ecNumber>
    </recommendedName>
</protein>
<comment type="similarity">
    <text evidence="1">Belongs to the N(4)/N(6)-methyltransferase family.</text>
</comment>
<dbReference type="SUPFAM" id="SSF53335">
    <property type="entry name" value="S-adenosyl-L-methionine-dependent methyltransferases"/>
    <property type="match status" value="1"/>
</dbReference>
<evidence type="ECO:0000256" key="6">
    <source>
        <dbReference type="ARBA" id="ARBA00022747"/>
    </source>
</evidence>
<keyword evidence="3 11" id="KW-0489">Methyltransferase</keyword>
<dbReference type="GO" id="GO:0009307">
    <property type="term" value="P:DNA restriction-modification system"/>
    <property type="evidence" value="ECO:0007669"/>
    <property type="project" value="UniProtKB-KW"/>
</dbReference>
<evidence type="ECO:0000256" key="8">
    <source>
        <dbReference type="SAM" id="Coils"/>
    </source>
</evidence>
<dbReference type="Pfam" id="PF02384">
    <property type="entry name" value="N6_Mtase"/>
    <property type="match status" value="1"/>
</dbReference>
<evidence type="ECO:0000256" key="2">
    <source>
        <dbReference type="ARBA" id="ARBA00011900"/>
    </source>
</evidence>
<dbReference type="InterPro" id="IPR038333">
    <property type="entry name" value="T1MK-like_N_sf"/>
</dbReference>
<evidence type="ECO:0000313" key="12">
    <source>
        <dbReference type="Proteomes" id="UP001144297"/>
    </source>
</evidence>
<evidence type="ECO:0000256" key="7">
    <source>
        <dbReference type="ARBA" id="ARBA00047942"/>
    </source>
</evidence>
<comment type="caution">
    <text evidence="11">The sequence shown here is derived from an EMBL/GenBank/DDBJ whole genome shotgun (WGS) entry which is preliminary data.</text>
</comment>
<feature type="domain" description="DNA methylase adenine-specific" evidence="9">
    <location>
        <begin position="157"/>
        <end position="477"/>
    </location>
</feature>
<evidence type="ECO:0000259" key="10">
    <source>
        <dbReference type="Pfam" id="PF12161"/>
    </source>
</evidence>
<dbReference type="Gene3D" id="3.40.50.150">
    <property type="entry name" value="Vaccinia Virus protein VP39"/>
    <property type="match status" value="1"/>
</dbReference>
<evidence type="ECO:0000256" key="5">
    <source>
        <dbReference type="ARBA" id="ARBA00022691"/>
    </source>
</evidence>
<dbReference type="GO" id="GO:0009007">
    <property type="term" value="F:site-specific DNA-methyltransferase (adenine-specific) activity"/>
    <property type="evidence" value="ECO:0007669"/>
    <property type="project" value="UniProtKB-EC"/>
</dbReference>
<dbReference type="AlphaFoldDB" id="A0A9W6LJG9"/>
<dbReference type="Pfam" id="PF12161">
    <property type="entry name" value="HsdM_N"/>
    <property type="match status" value="1"/>
</dbReference>
<gene>
    <name evidence="11" type="ORF">TISLANDTSLP1_03750</name>
</gene>
<evidence type="ECO:0000256" key="3">
    <source>
        <dbReference type="ARBA" id="ARBA00022603"/>
    </source>
</evidence>
<proteinExistence type="inferred from homology"/>
<organism evidence="11 12">
    <name type="scientific">Thermodesulfovibrio yellowstonii</name>
    <dbReference type="NCBI Taxonomy" id="28262"/>
    <lineage>
        <taxon>Bacteria</taxon>
        <taxon>Pseudomonadati</taxon>
        <taxon>Nitrospirota</taxon>
        <taxon>Thermodesulfovibrionia</taxon>
        <taxon>Thermodesulfovibrionales</taxon>
        <taxon>Thermodesulfovibrionaceae</taxon>
        <taxon>Thermodesulfovibrio</taxon>
    </lineage>
</organism>
<sequence length="514" mass="58700">MPKNLLDIKLLENLLWEAACSIRGEIDAPKYKDYILPLIFIKRLSDVFDDELNTLSEKFGSSEKAEKLIEIDHSLVRFYLPKKARWESISKQTTGLGEYLTDVVRAIARENQKLQGVIDIVDFNATTAGQRVISDESLKRLIEILGRYRLGLKDVEPDIFGRAYEYLLRKFAEGSGQSAGEFYTPKEVAILMSYLLDPEPGQEVYDPCCGSGGLLIKTFLRFRDKYGHDTTLAPLKFYGQEILASTFAMARMNAFIHDMEADIAIGNTMERPAFLNSDGSLKKFDLVTANPMWNQKFKQSTYENDPYNRFIFGYPPESSADWGWIQHMYASLKDNGRMAVVIDTGAVSRGSGTSGKNRERDIRKAFVDSDLIEAVILLPENLFYNTTAAGVIIVINKNKPQNENRKSQILLINISDLYEKGRPKNYLPDSTIQRVYEIYKDWKEEEGISKIITIDEAIRNDYNLSPSRYVSKNNQDEVLPLEEAIVEFEEAEEERKKADEKLWEIIRSLRGESG</sequence>
<dbReference type="InterPro" id="IPR029063">
    <property type="entry name" value="SAM-dependent_MTases_sf"/>
</dbReference>
<dbReference type="InterPro" id="IPR051537">
    <property type="entry name" value="DNA_Adenine_Mtase"/>
</dbReference>
<evidence type="ECO:0000313" key="11">
    <source>
        <dbReference type="EMBL" id="GLI52682.1"/>
    </source>
</evidence>
<feature type="domain" description="N6 adenine-specific DNA methyltransferase N-terminal" evidence="10">
    <location>
        <begin position="11"/>
        <end position="144"/>
    </location>
</feature>
<dbReference type="Gene3D" id="1.20.1260.30">
    <property type="match status" value="1"/>
</dbReference>
<keyword evidence="6" id="KW-0680">Restriction system</keyword>
<keyword evidence="12" id="KW-1185">Reference proteome</keyword>
<dbReference type="GO" id="GO:0003677">
    <property type="term" value="F:DNA binding"/>
    <property type="evidence" value="ECO:0007669"/>
    <property type="project" value="InterPro"/>
</dbReference>
<dbReference type="InterPro" id="IPR022749">
    <property type="entry name" value="D12N6_MeTrfase_N"/>
</dbReference>
<evidence type="ECO:0000256" key="4">
    <source>
        <dbReference type="ARBA" id="ARBA00022679"/>
    </source>
</evidence>
<dbReference type="PRINTS" id="PR00507">
    <property type="entry name" value="N12N6MTFRASE"/>
</dbReference>
<dbReference type="GO" id="GO:0032259">
    <property type="term" value="P:methylation"/>
    <property type="evidence" value="ECO:0007669"/>
    <property type="project" value="UniProtKB-KW"/>
</dbReference>
<evidence type="ECO:0000256" key="1">
    <source>
        <dbReference type="ARBA" id="ARBA00006594"/>
    </source>
</evidence>
<comment type="catalytic activity">
    <reaction evidence="7">
        <text>a 2'-deoxyadenosine in DNA + S-adenosyl-L-methionine = an N(6)-methyl-2'-deoxyadenosine in DNA + S-adenosyl-L-homocysteine + H(+)</text>
        <dbReference type="Rhea" id="RHEA:15197"/>
        <dbReference type="Rhea" id="RHEA-COMP:12418"/>
        <dbReference type="Rhea" id="RHEA-COMP:12419"/>
        <dbReference type="ChEBI" id="CHEBI:15378"/>
        <dbReference type="ChEBI" id="CHEBI:57856"/>
        <dbReference type="ChEBI" id="CHEBI:59789"/>
        <dbReference type="ChEBI" id="CHEBI:90615"/>
        <dbReference type="ChEBI" id="CHEBI:90616"/>
        <dbReference type="EC" id="2.1.1.72"/>
    </reaction>
</comment>
<name>A0A9W6LJG9_9BACT</name>
<keyword evidence="8" id="KW-0175">Coiled coil</keyword>
<keyword evidence="4" id="KW-0808">Transferase</keyword>
<dbReference type="EC" id="2.1.1.72" evidence="2"/>
<reference evidence="11" key="1">
    <citation type="submission" date="2022-12" db="EMBL/GenBank/DDBJ databases">
        <title>Reference genome sequencing for broad-spectrum identification of bacterial and archaeal isolates by mass spectrometry.</title>
        <authorList>
            <person name="Sekiguchi Y."/>
            <person name="Tourlousse D.M."/>
        </authorList>
    </citation>
    <scope>NUCLEOTIDE SEQUENCE</scope>
    <source>
        <strain evidence="11">TSL-P1</strain>
    </source>
</reference>
<evidence type="ECO:0000259" key="9">
    <source>
        <dbReference type="Pfam" id="PF02384"/>
    </source>
</evidence>